<dbReference type="OrthoDB" id="9806388at2"/>
<name>A1HNW4_9FIRM</name>
<reference evidence="3 4" key="2">
    <citation type="submission" date="2007-01" db="EMBL/GenBank/DDBJ databases">
        <title>Sequencing of the draft genome and assembly of Thermosinus carboxydivorans Nor1.</title>
        <authorList>
            <consortium name="US DOE Joint Genome Institute (JGI-PGF)"/>
            <person name="Copeland A."/>
            <person name="Lucas S."/>
            <person name="Lapidus A."/>
            <person name="Barry K."/>
            <person name="Glavina del Rio T."/>
            <person name="Dalin E."/>
            <person name="Tice H."/>
            <person name="Bruce D."/>
            <person name="Pitluck S."/>
            <person name="Richardson P."/>
        </authorList>
    </citation>
    <scope>NUCLEOTIDE SEQUENCE [LARGE SCALE GENOMIC DNA]</scope>
    <source>
        <strain evidence="3 4">Nor1</strain>
    </source>
</reference>
<dbReference type="PANTHER" id="PTHR46112:SF2">
    <property type="entry name" value="XAA-PRO AMINOPEPTIDASE P-RELATED"/>
    <property type="match status" value="1"/>
</dbReference>
<dbReference type="SUPFAM" id="SSF55920">
    <property type="entry name" value="Creatinase/aminopeptidase"/>
    <property type="match status" value="1"/>
</dbReference>
<dbReference type="Pfam" id="PF00557">
    <property type="entry name" value="Peptidase_M24"/>
    <property type="match status" value="1"/>
</dbReference>
<protein>
    <submittedName>
        <fullName evidence="3">Peptidase M24</fullName>
    </submittedName>
</protein>
<dbReference type="eggNOG" id="COG0006">
    <property type="taxonomic scope" value="Bacteria"/>
</dbReference>
<dbReference type="InterPro" id="IPR000587">
    <property type="entry name" value="Creatinase_N"/>
</dbReference>
<dbReference type="InterPro" id="IPR036005">
    <property type="entry name" value="Creatinase/aminopeptidase-like"/>
</dbReference>
<dbReference type="AlphaFoldDB" id="A1HNW4"/>
<reference evidence="3 4" key="1">
    <citation type="submission" date="2007-01" db="EMBL/GenBank/DDBJ databases">
        <title>Annotation of the draft genome assembly of Thermosinus carboxydivorans Nor1.</title>
        <authorList>
            <consortium name="US DOE Joint Genome Institute (JGI-ORNL)"/>
            <person name="Larimer F."/>
            <person name="Land M."/>
            <person name="Hauser L."/>
        </authorList>
    </citation>
    <scope>NUCLEOTIDE SEQUENCE [LARGE SCALE GENOMIC DNA]</scope>
    <source>
        <strain evidence="3 4">Nor1</strain>
    </source>
</reference>
<dbReference type="RefSeq" id="WP_007288714.1">
    <property type="nucleotide sequence ID" value="NZ_AAWL01000003.1"/>
</dbReference>
<dbReference type="EMBL" id="AAWL01000003">
    <property type="protein sequence ID" value="EAX48466.1"/>
    <property type="molecule type" value="Genomic_DNA"/>
</dbReference>
<evidence type="ECO:0000259" key="1">
    <source>
        <dbReference type="Pfam" id="PF00557"/>
    </source>
</evidence>
<keyword evidence="4" id="KW-1185">Reference proteome</keyword>
<comment type="caution">
    <text evidence="3">The sequence shown here is derived from an EMBL/GenBank/DDBJ whole genome shotgun (WGS) entry which is preliminary data.</text>
</comment>
<dbReference type="Proteomes" id="UP000005139">
    <property type="component" value="Unassembled WGS sequence"/>
</dbReference>
<evidence type="ECO:0000313" key="3">
    <source>
        <dbReference type="EMBL" id="EAX48466.1"/>
    </source>
</evidence>
<feature type="domain" description="Peptidase M24" evidence="1">
    <location>
        <begin position="147"/>
        <end position="349"/>
    </location>
</feature>
<dbReference type="SUPFAM" id="SSF53092">
    <property type="entry name" value="Creatinase/prolidase N-terminal domain"/>
    <property type="match status" value="1"/>
</dbReference>
<dbReference type="InterPro" id="IPR000994">
    <property type="entry name" value="Pept_M24"/>
</dbReference>
<dbReference type="PANTHER" id="PTHR46112">
    <property type="entry name" value="AMINOPEPTIDASE"/>
    <property type="match status" value="1"/>
</dbReference>
<proteinExistence type="predicted"/>
<evidence type="ECO:0000259" key="2">
    <source>
        <dbReference type="Pfam" id="PF01321"/>
    </source>
</evidence>
<evidence type="ECO:0000313" key="4">
    <source>
        <dbReference type="Proteomes" id="UP000005139"/>
    </source>
</evidence>
<accession>A1HNW4</accession>
<dbReference type="Gene3D" id="3.40.350.10">
    <property type="entry name" value="Creatinase/prolidase N-terminal domain"/>
    <property type="match status" value="1"/>
</dbReference>
<dbReference type="InterPro" id="IPR029149">
    <property type="entry name" value="Creatin/AminoP/Spt16_N"/>
</dbReference>
<gene>
    <name evidence="3" type="ORF">TcarDRAFT_2416</name>
</gene>
<dbReference type="Pfam" id="PF01321">
    <property type="entry name" value="Creatinase_N"/>
    <property type="match status" value="1"/>
</dbReference>
<dbReference type="InterPro" id="IPR050659">
    <property type="entry name" value="Peptidase_M24B"/>
</dbReference>
<feature type="domain" description="Creatinase N-terminal" evidence="2">
    <location>
        <begin position="8"/>
        <end position="139"/>
    </location>
</feature>
<dbReference type="Gene3D" id="3.90.230.10">
    <property type="entry name" value="Creatinase/methionine aminopeptidase superfamily"/>
    <property type="match status" value="1"/>
</dbReference>
<sequence>MPPEYVHRFEKTQKMMADCNIDILFVNNRENLIYYTGLTQIECLAVIIPQQGEPCAVTLWLDAEYVRQETGLKTYGYHFPRQNLAEKCVEVIKAVTPRPARIGFERYFVPFAVYDGLRKAFSENSFVDASELFYRIRAVKEASEVAKIRKASSFVCAGMEAAVRSIRPGIREVEVLAEAEYAMLKAGSGGSPFRPQVVSGERALLTHPCASNKVINEGEIVVVHLGATYEGYCAKMCRTVAVGSVATGYRDVYQLLLKAQDAAINALKPGVTAAEVDAVARAVIEEAGFGNYYLDIIGYGVGLRQSEFYPIIGKGRADLLEAGMVVDVLLPTIYKKGIGGPRVTDCIFIGAKNNEILTQYPRDLIQT</sequence>
<organism evidence="3 4">
    <name type="scientific">Thermosinus carboxydivorans Nor1</name>
    <dbReference type="NCBI Taxonomy" id="401526"/>
    <lineage>
        <taxon>Bacteria</taxon>
        <taxon>Bacillati</taxon>
        <taxon>Bacillota</taxon>
        <taxon>Negativicutes</taxon>
        <taxon>Selenomonadales</taxon>
        <taxon>Sporomusaceae</taxon>
        <taxon>Thermosinus</taxon>
    </lineage>
</organism>